<organism evidence="2 3">
    <name type="scientific">Thalassiosira oceanica</name>
    <name type="common">Marine diatom</name>
    <dbReference type="NCBI Taxonomy" id="159749"/>
    <lineage>
        <taxon>Eukaryota</taxon>
        <taxon>Sar</taxon>
        <taxon>Stramenopiles</taxon>
        <taxon>Ochrophyta</taxon>
        <taxon>Bacillariophyta</taxon>
        <taxon>Coscinodiscophyceae</taxon>
        <taxon>Thalassiosirophycidae</taxon>
        <taxon>Thalassiosirales</taxon>
        <taxon>Thalassiosiraceae</taxon>
        <taxon>Thalassiosira</taxon>
    </lineage>
</organism>
<accession>K0RS75</accession>
<dbReference type="eggNOG" id="ENOG502S5VW">
    <property type="taxonomic scope" value="Eukaryota"/>
</dbReference>
<dbReference type="EMBL" id="AGNL01044693">
    <property type="protein sequence ID" value="EJK49532.1"/>
    <property type="molecule type" value="Genomic_DNA"/>
</dbReference>
<reference evidence="2 3" key="1">
    <citation type="journal article" date="2012" name="Genome Biol.">
        <title>Genome and low-iron response of an oceanic diatom adapted to chronic iron limitation.</title>
        <authorList>
            <person name="Lommer M."/>
            <person name="Specht M."/>
            <person name="Roy A.S."/>
            <person name="Kraemer L."/>
            <person name="Andreson R."/>
            <person name="Gutowska M.A."/>
            <person name="Wolf J."/>
            <person name="Bergner S.V."/>
            <person name="Schilhabel M.B."/>
            <person name="Klostermeier U.C."/>
            <person name="Beiko R.G."/>
            <person name="Rosenstiel P."/>
            <person name="Hippler M."/>
            <person name="Laroche J."/>
        </authorList>
    </citation>
    <scope>NUCLEOTIDE SEQUENCE [LARGE SCALE GENOMIC DNA]</scope>
    <source>
        <strain evidence="2 3">CCMP1005</strain>
    </source>
</reference>
<keyword evidence="3" id="KW-1185">Reference proteome</keyword>
<evidence type="ECO:0000313" key="3">
    <source>
        <dbReference type="Proteomes" id="UP000266841"/>
    </source>
</evidence>
<proteinExistence type="predicted"/>
<evidence type="ECO:0000313" key="2">
    <source>
        <dbReference type="EMBL" id="EJK49532.1"/>
    </source>
</evidence>
<gene>
    <name evidence="2" type="ORF">THAOC_31585</name>
</gene>
<sequence>MSVQRTEALKGAHQLARDTSLPYNMLPLIRPSGLAEEERHSVSLSCYPLSGLAEEEGHSVSIRRVPSLFSHPSSAGRRRSSLGLALPLSSAATPEHTRGLIHHLRVRRTDSTRAVAEATTTAVVVVDSTGEADRCAVHSTTGEPPYCVVECRSRKRREHDECRGVGVAPANGFELINDAGAPGIQSTCVLHHHSEAAVAGSLDPRCLDDAGDVAVGVEISWSKPLLFREDTLDSKLGKQLEHQQQNLGQGRRESRTSLEPLN</sequence>
<dbReference type="Proteomes" id="UP000266841">
    <property type="component" value="Unassembled WGS sequence"/>
</dbReference>
<evidence type="ECO:0000256" key="1">
    <source>
        <dbReference type="SAM" id="MobiDB-lite"/>
    </source>
</evidence>
<name>K0RS75_THAOC</name>
<dbReference type="AlphaFoldDB" id="K0RS75"/>
<protein>
    <submittedName>
        <fullName evidence="2">Uncharacterized protein</fullName>
    </submittedName>
</protein>
<comment type="caution">
    <text evidence="2">The sequence shown here is derived from an EMBL/GenBank/DDBJ whole genome shotgun (WGS) entry which is preliminary data.</text>
</comment>
<feature type="region of interest" description="Disordered" evidence="1">
    <location>
        <begin position="242"/>
        <end position="262"/>
    </location>
</feature>